<evidence type="ECO:0000313" key="7">
    <source>
        <dbReference type="Proteomes" id="UP000588186"/>
    </source>
</evidence>
<keyword evidence="2 5" id="KW-0812">Transmembrane</keyword>
<gene>
    <name evidence="6" type="ORF">JEOPIN946_00642</name>
</gene>
<feature type="transmembrane region" description="Helical" evidence="5">
    <location>
        <begin position="102"/>
        <end position="127"/>
    </location>
</feature>
<reference evidence="6 7" key="1">
    <citation type="submission" date="2020-07" db="EMBL/GenBank/DDBJ databases">
        <authorList>
            <person name="Criscuolo A."/>
        </authorList>
    </citation>
    <scope>NUCLEOTIDE SEQUENCE [LARGE SCALE GENOMIC DNA]</scope>
    <source>
        <strain evidence="6">CIP107946</strain>
    </source>
</reference>
<evidence type="ECO:0000256" key="2">
    <source>
        <dbReference type="ARBA" id="ARBA00022692"/>
    </source>
</evidence>
<comment type="caution">
    <text evidence="6">The sequence shown here is derived from an EMBL/GenBank/DDBJ whole genome shotgun (WGS) entry which is preliminary data.</text>
</comment>
<organism evidence="6 7">
    <name type="scientific">Phocicoccus pinnipedialis</name>
    <dbReference type="NCBI Taxonomy" id="110845"/>
    <lineage>
        <taxon>Bacteria</taxon>
        <taxon>Bacillati</taxon>
        <taxon>Bacillota</taxon>
        <taxon>Bacilli</taxon>
        <taxon>Bacillales</taxon>
        <taxon>Salinicoccaceae</taxon>
        <taxon>Phocicoccus</taxon>
    </lineage>
</organism>
<sequence length="128" mass="14133">MIHLHLTAIFIAVILYIITLISYSKNPSSENKNGKIMHMVLRVVYLLILFSGLMIYVQNMDVISALGSHMMYGIKVLCGLFSIALMEMSLVKLRKSGKGGMWLVITIGLIVVTFLLGAVLPLGTMAFN</sequence>
<evidence type="ECO:0000256" key="4">
    <source>
        <dbReference type="ARBA" id="ARBA00023136"/>
    </source>
</evidence>
<keyword evidence="4 5" id="KW-0472">Membrane</keyword>
<keyword evidence="3 5" id="KW-1133">Transmembrane helix</keyword>
<keyword evidence="7" id="KW-1185">Reference proteome</keyword>
<dbReference type="AlphaFoldDB" id="A0A6V7R8E0"/>
<feature type="transmembrane region" description="Helical" evidence="5">
    <location>
        <begin position="6"/>
        <end position="24"/>
    </location>
</feature>
<feature type="transmembrane region" description="Helical" evidence="5">
    <location>
        <begin position="36"/>
        <end position="57"/>
    </location>
</feature>
<name>A0A6V7R8E0_9BACL</name>
<evidence type="ECO:0000256" key="1">
    <source>
        <dbReference type="ARBA" id="ARBA00022475"/>
    </source>
</evidence>
<protein>
    <submittedName>
        <fullName evidence="6">Uncharacterized protein</fullName>
    </submittedName>
</protein>
<dbReference type="Pfam" id="PF07457">
    <property type="entry name" value="DUF1516"/>
    <property type="match status" value="1"/>
</dbReference>
<dbReference type="EMBL" id="CAJEWB010000006">
    <property type="protein sequence ID" value="CAD2073258.1"/>
    <property type="molecule type" value="Genomic_DNA"/>
</dbReference>
<evidence type="ECO:0000313" key="6">
    <source>
        <dbReference type="EMBL" id="CAD2073258.1"/>
    </source>
</evidence>
<evidence type="ECO:0000256" key="3">
    <source>
        <dbReference type="ARBA" id="ARBA00022989"/>
    </source>
</evidence>
<feature type="transmembrane region" description="Helical" evidence="5">
    <location>
        <begin position="69"/>
        <end position="90"/>
    </location>
</feature>
<dbReference type="Proteomes" id="UP000588186">
    <property type="component" value="Unassembled WGS sequence"/>
</dbReference>
<keyword evidence="1" id="KW-1003">Cell membrane</keyword>
<proteinExistence type="predicted"/>
<evidence type="ECO:0000256" key="5">
    <source>
        <dbReference type="SAM" id="Phobius"/>
    </source>
</evidence>
<accession>A0A6V7R8E0</accession>
<dbReference type="InterPro" id="IPR010899">
    <property type="entry name" value="UPF0344"/>
</dbReference>
<dbReference type="RefSeq" id="WP_186076820.1">
    <property type="nucleotide sequence ID" value="NZ_CAJEWB010000006.1"/>
</dbReference>